<dbReference type="EMBL" id="JACIJS010000006">
    <property type="protein sequence ID" value="MBB5516067.1"/>
    <property type="molecule type" value="Genomic_DNA"/>
</dbReference>
<comment type="caution">
    <text evidence="13">The sequence shown here is derived from an EMBL/GenBank/DDBJ whole genome shotgun (WGS) entry which is preliminary data.</text>
</comment>
<evidence type="ECO:0000256" key="10">
    <source>
        <dbReference type="ARBA" id="ARBA00023098"/>
    </source>
</evidence>
<keyword evidence="7 12" id="KW-0479">Metal-binding</keyword>
<evidence type="ECO:0000313" key="13">
    <source>
        <dbReference type="EMBL" id="MBB5516067.1"/>
    </source>
</evidence>
<reference evidence="13 14" key="1">
    <citation type="submission" date="2020-08" db="EMBL/GenBank/DDBJ databases">
        <title>Genomic Encyclopedia of Type Strains, Phase IV (KMG-IV): sequencing the most valuable type-strain genomes for metagenomic binning, comparative biology and taxonomic classification.</title>
        <authorList>
            <person name="Goeker M."/>
        </authorList>
    </citation>
    <scope>NUCLEOTIDE SEQUENCE [LARGE SCALE GENOMIC DNA]</scope>
    <source>
        <strain evidence="13 14">DSM 103377</strain>
    </source>
</reference>
<comment type="function">
    <text evidence="2 12">Catalyzes the hydrolysis of UDP-3-O-myristoyl-N-acetylglucosamine to form UDP-3-O-myristoylglucosamine and acetate, the committed step in lipid A biosynthesis.</text>
</comment>
<name>A0A840X5T0_9RHOB</name>
<dbReference type="InterPro" id="IPR015870">
    <property type="entry name" value="UDP-acyl_N-AcGlcN_deAcase_N"/>
</dbReference>
<evidence type="ECO:0000256" key="6">
    <source>
        <dbReference type="ARBA" id="ARBA00022556"/>
    </source>
</evidence>
<evidence type="ECO:0000256" key="1">
    <source>
        <dbReference type="ARBA" id="ARBA00001947"/>
    </source>
</evidence>
<dbReference type="Gene3D" id="3.30.1700.10">
    <property type="entry name" value="lpxc deacetylase, domain 2"/>
    <property type="match status" value="1"/>
</dbReference>
<evidence type="ECO:0000256" key="7">
    <source>
        <dbReference type="ARBA" id="ARBA00022723"/>
    </source>
</evidence>
<dbReference type="PANTHER" id="PTHR33694">
    <property type="entry name" value="UDP-3-O-ACYL-N-ACETYLGLUCOSAMINE DEACETYLASE 1, MITOCHONDRIAL-RELATED"/>
    <property type="match status" value="1"/>
</dbReference>
<evidence type="ECO:0000256" key="5">
    <source>
        <dbReference type="ARBA" id="ARBA00022516"/>
    </source>
</evidence>
<comment type="pathway">
    <text evidence="3 12">Glycolipid biosynthesis; lipid IV(A) biosynthesis; lipid IV(A) from (3R)-3-hydroxytetradecanoyl-[acyl-carrier-protein] and UDP-N-acetyl-alpha-D-glucosamine: step 2/6.</text>
</comment>
<organism evidence="13 14">
    <name type="scientific">Rubricella aquisinus</name>
    <dbReference type="NCBI Taxonomy" id="2028108"/>
    <lineage>
        <taxon>Bacteria</taxon>
        <taxon>Pseudomonadati</taxon>
        <taxon>Pseudomonadota</taxon>
        <taxon>Alphaproteobacteria</taxon>
        <taxon>Rhodobacterales</taxon>
        <taxon>Paracoccaceae</taxon>
        <taxon>Rubricella</taxon>
    </lineage>
</organism>
<evidence type="ECO:0000256" key="2">
    <source>
        <dbReference type="ARBA" id="ARBA00002923"/>
    </source>
</evidence>
<comment type="cofactor">
    <cofactor evidence="1 12">
        <name>Zn(2+)</name>
        <dbReference type="ChEBI" id="CHEBI:29105"/>
    </cofactor>
</comment>
<dbReference type="Gene3D" id="3.30.230.20">
    <property type="entry name" value="lpxc deacetylase, domain 1"/>
    <property type="match status" value="1"/>
</dbReference>
<dbReference type="AlphaFoldDB" id="A0A840X5T0"/>
<evidence type="ECO:0000256" key="3">
    <source>
        <dbReference type="ARBA" id="ARBA00005002"/>
    </source>
</evidence>
<dbReference type="SUPFAM" id="SSF54211">
    <property type="entry name" value="Ribosomal protein S5 domain 2-like"/>
    <property type="match status" value="2"/>
</dbReference>
<dbReference type="InterPro" id="IPR020568">
    <property type="entry name" value="Ribosomal_Su5_D2-typ_SF"/>
</dbReference>
<evidence type="ECO:0000256" key="4">
    <source>
        <dbReference type="ARBA" id="ARBA00012745"/>
    </source>
</evidence>
<dbReference type="NCBIfam" id="TIGR00325">
    <property type="entry name" value="lpxC"/>
    <property type="match status" value="1"/>
</dbReference>
<dbReference type="InterPro" id="IPR011334">
    <property type="entry name" value="UDP-acyl_GlcNac_deAcase_C"/>
</dbReference>
<protein>
    <recommendedName>
        <fullName evidence="4 12">UDP-3-O-acyl-N-acetylglucosamine deacetylase</fullName>
        <shortName evidence="12">UDP-3-O-acyl-GlcNAc deacetylase</shortName>
        <ecNumber evidence="4 12">3.5.1.108</ecNumber>
    </recommendedName>
    <alternativeName>
        <fullName evidence="12">UDP-3-O-[R-3-hydroxymyristoyl]-N-acetylglucosamine deacetylase</fullName>
    </alternativeName>
</protein>
<gene>
    <name evidence="12" type="primary">lpxC</name>
    <name evidence="13" type="ORF">FHS89_002093</name>
</gene>
<dbReference type="InterPro" id="IPR004463">
    <property type="entry name" value="UDP-acyl_GlcNac_deAcase"/>
</dbReference>
<comment type="similarity">
    <text evidence="12">Belongs to the LpxC family.</text>
</comment>
<evidence type="ECO:0000256" key="11">
    <source>
        <dbReference type="ARBA" id="ARBA00024535"/>
    </source>
</evidence>
<keyword evidence="10 12" id="KW-0443">Lipid metabolism</keyword>
<dbReference type="HAMAP" id="MF_00388">
    <property type="entry name" value="LpxC"/>
    <property type="match status" value="1"/>
</dbReference>
<dbReference type="GO" id="GO:0016020">
    <property type="term" value="C:membrane"/>
    <property type="evidence" value="ECO:0007669"/>
    <property type="project" value="GOC"/>
</dbReference>
<keyword evidence="9 12" id="KW-0862">Zinc</keyword>
<dbReference type="Pfam" id="PF03331">
    <property type="entry name" value="LpxC"/>
    <property type="match status" value="1"/>
</dbReference>
<dbReference type="EC" id="3.5.1.108" evidence="4 12"/>
<evidence type="ECO:0000313" key="14">
    <source>
        <dbReference type="Proteomes" id="UP000553766"/>
    </source>
</evidence>
<sequence>MQTHLQTTIRRPITLTGIGLHRGRTARMTLLPAAAETGIWFKRVDVVGADPLIPAAYDHVTDTQLCTLLSNRDGVTISTVEHIMAALAGLGLSNVMIEVDGPEVPIMDGSSKVFVDAIIDAGMTVQTAPRRIIRILDRVEVQVGGASAALSPASAFEVAFEIDFPDAAIGYQARSMKVANGAFVEHLANCRTFGRAYEVDAMRARGLALGGSLDNAIVVDGARVLNVDGFRHPDECVRHKMLDAVGDLALAGAPILGRYDGVRSGHGVTNQLLRTLFDRPDAWRMEECGPMDVYGLPGLVPQRDELRRIA</sequence>
<dbReference type="PANTHER" id="PTHR33694:SF1">
    <property type="entry name" value="UDP-3-O-ACYL-N-ACETYLGLUCOSAMINE DEACETYLASE 1, MITOCHONDRIAL-RELATED"/>
    <property type="match status" value="1"/>
</dbReference>
<proteinExistence type="inferred from homology"/>
<evidence type="ECO:0000256" key="8">
    <source>
        <dbReference type="ARBA" id="ARBA00022801"/>
    </source>
</evidence>
<dbReference type="Proteomes" id="UP000553766">
    <property type="component" value="Unassembled WGS sequence"/>
</dbReference>
<evidence type="ECO:0000256" key="12">
    <source>
        <dbReference type="HAMAP-Rule" id="MF_00388"/>
    </source>
</evidence>
<keyword evidence="8 12" id="KW-0378">Hydrolase</keyword>
<keyword evidence="5 12" id="KW-0444">Lipid biosynthesis</keyword>
<feature type="binding site" evidence="12">
    <location>
        <position position="239"/>
    </location>
    <ligand>
        <name>Zn(2+)</name>
        <dbReference type="ChEBI" id="CHEBI:29105"/>
    </ligand>
</feature>
<feature type="binding site" evidence="12">
    <location>
        <position position="243"/>
    </location>
    <ligand>
        <name>Zn(2+)</name>
        <dbReference type="ChEBI" id="CHEBI:29105"/>
    </ligand>
</feature>
<feature type="binding site" evidence="12">
    <location>
        <position position="82"/>
    </location>
    <ligand>
        <name>Zn(2+)</name>
        <dbReference type="ChEBI" id="CHEBI:29105"/>
    </ligand>
</feature>
<accession>A0A840X5T0</accession>
<feature type="active site" description="Proton donor" evidence="12">
    <location>
        <position position="266"/>
    </location>
</feature>
<keyword evidence="14" id="KW-1185">Reference proteome</keyword>
<evidence type="ECO:0000256" key="9">
    <source>
        <dbReference type="ARBA" id="ARBA00022833"/>
    </source>
</evidence>
<dbReference type="GO" id="GO:0009245">
    <property type="term" value="P:lipid A biosynthetic process"/>
    <property type="evidence" value="ECO:0007669"/>
    <property type="project" value="UniProtKB-UniRule"/>
</dbReference>
<dbReference type="GO" id="GO:0046872">
    <property type="term" value="F:metal ion binding"/>
    <property type="evidence" value="ECO:0007669"/>
    <property type="project" value="UniProtKB-KW"/>
</dbReference>
<dbReference type="UniPathway" id="UPA00359">
    <property type="reaction ID" value="UER00478"/>
</dbReference>
<dbReference type="GO" id="GO:0103117">
    <property type="term" value="F:UDP-3-O-acyl-N-acetylglucosamine deacetylase activity"/>
    <property type="evidence" value="ECO:0007669"/>
    <property type="project" value="UniProtKB-UniRule"/>
</dbReference>
<comment type="catalytic activity">
    <reaction evidence="11 12">
        <text>a UDP-3-O-[(3R)-3-hydroxyacyl]-N-acetyl-alpha-D-glucosamine + H2O = a UDP-3-O-[(3R)-3-hydroxyacyl]-alpha-D-glucosamine + acetate</text>
        <dbReference type="Rhea" id="RHEA:67816"/>
        <dbReference type="ChEBI" id="CHEBI:15377"/>
        <dbReference type="ChEBI" id="CHEBI:30089"/>
        <dbReference type="ChEBI" id="CHEBI:137740"/>
        <dbReference type="ChEBI" id="CHEBI:173225"/>
        <dbReference type="EC" id="3.5.1.108"/>
    </reaction>
</comment>
<keyword evidence="6 12" id="KW-0441">Lipid A biosynthesis</keyword>